<evidence type="ECO:0000256" key="5">
    <source>
        <dbReference type="ARBA" id="ARBA00022771"/>
    </source>
</evidence>
<dbReference type="SUPFAM" id="SSF144232">
    <property type="entry name" value="HIT/MYND zinc finger-like"/>
    <property type="match status" value="1"/>
</dbReference>
<dbReference type="AlphaFoldDB" id="A0AAV4JAT0"/>
<keyword evidence="15" id="KW-0808">Transferase</keyword>
<keyword evidence="5 12" id="KW-0863">Zinc-finger</keyword>
<evidence type="ECO:0000313" key="16">
    <source>
        <dbReference type="Proteomes" id="UP000762676"/>
    </source>
</evidence>
<dbReference type="GO" id="GO:0016301">
    <property type="term" value="F:kinase activity"/>
    <property type="evidence" value="ECO:0007669"/>
    <property type="project" value="UniProtKB-KW"/>
</dbReference>
<reference evidence="15 16" key="1">
    <citation type="journal article" date="2021" name="Elife">
        <title>Chloroplast acquisition without the gene transfer in kleptoplastic sea slugs, Plakobranchus ocellatus.</title>
        <authorList>
            <person name="Maeda T."/>
            <person name="Takahashi S."/>
            <person name="Yoshida T."/>
            <person name="Shimamura S."/>
            <person name="Takaki Y."/>
            <person name="Nagai Y."/>
            <person name="Toyoda A."/>
            <person name="Suzuki Y."/>
            <person name="Arimoto A."/>
            <person name="Ishii H."/>
            <person name="Satoh N."/>
            <person name="Nishiyama T."/>
            <person name="Hasebe M."/>
            <person name="Maruyama T."/>
            <person name="Minagawa J."/>
            <person name="Obokata J."/>
            <person name="Shigenobu S."/>
        </authorList>
    </citation>
    <scope>NUCLEOTIDE SEQUENCE [LARGE SCALE GENOMIC DNA]</scope>
</reference>
<dbReference type="GO" id="GO:0008270">
    <property type="term" value="F:zinc ion binding"/>
    <property type="evidence" value="ECO:0007669"/>
    <property type="project" value="UniProtKB-KW"/>
</dbReference>
<keyword evidence="9" id="KW-0103">Bromodomain</keyword>
<sequence>MEVGAVIESLSSCFEELSQEVQQSAVAGRDKDIDQDLILSMLEEQKKIYNAKIMDVWTFTYASQKESLENFAKQKELLEQKLRSEFELVLTKRIRETKRHQWCAKCLKEAVYYCCWNTSYCSYQCQQQHWPYHMLKCMQTVPSTAPPQAPTASSMINELSTSNSTLSSSSSSNNNNINSNISNNNESNIRINSVVGAWSGDDISLDGQPKTITISQNPPQQQSSLKQVNIGSSGLQITQHPSNLTLTPNQPLPFQYLSQPLSSQPVIMSSSPAGSSLLPTLPHAPQQVQLLPTGATPGVLPILNQQTQQLPGLSAVGGLTSTQVKLAPGLTAQHQTPVSGQQAQQFILSSSFGNISMLRPARHL</sequence>
<dbReference type="FunFam" id="6.10.140.2220:FF:000002">
    <property type="entry name" value="Protein kinase C-binding protein 1 isoform C"/>
    <property type="match status" value="1"/>
</dbReference>
<keyword evidence="15" id="KW-0418">Kinase</keyword>
<keyword evidence="16" id="KW-1185">Reference proteome</keyword>
<protein>
    <submittedName>
        <fullName evidence="15">Protein kinase C-binding protein 1</fullName>
    </submittedName>
</protein>
<evidence type="ECO:0000256" key="6">
    <source>
        <dbReference type="ARBA" id="ARBA00022833"/>
    </source>
</evidence>
<evidence type="ECO:0000256" key="8">
    <source>
        <dbReference type="ARBA" id="ARBA00023015"/>
    </source>
</evidence>
<dbReference type="Gene3D" id="6.10.140.2220">
    <property type="match status" value="1"/>
</dbReference>
<name>A0AAV4JAT0_9GAST</name>
<evidence type="ECO:0000256" key="7">
    <source>
        <dbReference type="ARBA" id="ARBA00022853"/>
    </source>
</evidence>
<keyword evidence="8" id="KW-0805">Transcription regulation</keyword>
<comment type="caution">
    <text evidence="15">The sequence shown here is derived from an EMBL/GenBank/DDBJ whole genome shotgun (WGS) entry which is preliminary data.</text>
</comment>
<dbReference type="GO" id="GO:0140006">
    <property type="term" value="F:histone H3 reader activity"/>
    <property type="evidence" value="ECO:0007669"/>
    <property type="project" value="UniProtKB-ARBA"/>
</dbReference>
<proteinExistence type="predicted"/>
<keyword evidence="6" id="KW-0862">Zinc</keyword>
<accession>A0AAV4JAT0</accession>
<organism evidence="15 16">
    <name type="scientific">Elysia marginata</name>
    <dbReference type="NCBI Taxonomy" id="1093978"/>
    <lineage>
        <taxon>Eukaryota</taxon>
        <taxon>Metazoa</taxon>
        <taxon>Spiralia</taxon>
        <taxon>Lophotrochozoa</taxon>
        <taxon>Mollusca</taxon>
        <taxon>Gastropoda</taxon>
        <taxon>Heterobranchia</taxon>
        <taxon>Euthyneura</taxon>
        <taxon>Panpulmonata</taxon>
        <taxon>Sacoglossa</taxon>
        <taxon>Placobranchoidea</taxon>
        <taxon>Plakobranchidae</taxon>
        <taxon>Elysia</taxon>
    </lineage>
</organism>
<evidence type="ECO:0000256" key="11">
    <source>
        <dbReference type="ARBA" id="ARBA00023242"/>
    </source>
</evidence>
<dbReference type="EMBL" id="BMAT01003090">
    <property type="protein sequence ID" value="GFS19904.1"/>
    <property type="molecule type" value="Genomic_DNA"/>
</dbReference>
<feature type="domain" description="MYND-type" evidence="14">
    <location>
        <begin position="103"/>
        <end position="137"/>
    </location>
</feature>
<feature type="region of interest" description="Disordered" evidence="13">
    <location>
        <begin position="159"/>
        <end position="185"/>
    </location>
</feature>
<evidence type="ECO:0000256" key="13">
    <source>
        <dbReference type="SAM" id="MobiDB-lite"/>
    </source>
</evidence>
<dbReference type="PROSITE" id="PS50865">
    <property type="entry name" value="ZF_MYND_2"/>
    <property type="match status" value="1"/>
</dbReference>
<keyword evidence="4" id="KW-0479">Metal-binding</keyword>
<dbReference type="GO" id="GO:0005737">
    <property type="term" value="C:cytoplasm"/>
    <property type="evidence" value="ECO:0007669"/>
    <property type="project" value="TreeGrafter"/>
</dbReference>
<dbReference type="PANTHER" id="PTHR46453:SF5">
    <property type="entry name" value="PROTEIN KINASE C-BINDING PROTEIN 1 ISOFORM X1"/>
    <property type="match status" value="1"/>
</dbReference>
<evidence type="ECO:0000256" key="10">
    <source>
        <dbReference type="ARBA" id="ARBA00023163"/>
    </source>
</evidence>
<evidence type="ECO:0000256" key="1">
    <source>
        <dbReference type="ARBA" id="ARBA00004123"/>
    </source>
</evidence>
<dbReference type="Pfam" id="PF24324">
    <property type="entry name" value="MYND_ZMYND11_ZMYD8"/>
    <property type="match status" value="1"/>
</dbReference>
<dbReference type="GO" id="GO:0003714">
    <property type="term" value="F:transcription corepressor activity"/>
    <property type="evidence" value="ECO:0007669"/>
    <property type="project" value="TreeGrafter"/>
</dbReference>
<keyword evidence="11" id="KW-0539">Nucleus</keyword>
<keyword evidence="10" id="KW-0804">Transcription</keyword>
<dbReference type="InterPro" id="IPR002893">
    <property type="entry name" value="Znf_MYND"/>
</dbReference>
<keyword evidence="7" id="KW-0156">Chromatin regulator</keyword>
<dbReference type="GO" id="GO:0005634">
    <property type="term" value="C:nucleus"/>
    <property type="evidence" value="ECO:0007669"/>
    <property type="project" value="UniProtKB-SubCell"/>
</dbReference>
<evidence type="ECO:0000256" key="12">
    <source>
        <dbReference type="PROSITE-ProRule" id="PRU00134"/>
    </source>
</evidence>
<dbReference type="InterPro" id="IPR057053">
    <property type="entry name" value="MYND_ZMYND11_ZMYD8"/>
</dbReference>
<evidence type="ECO:0000256" key="2">
    <source>
        <dbReference type="ARBA" id="ARBA00004286"/>
    </source>
</evidence>
<dbReference type="GO" id="GO:0005694">
    <property type="term" value="C:chromosome"/>
    <property type="evidence" value="ECO:0007669"/>
    <property type="project" value="UniProtKB-SubCell"/>
</dbReference>
<dbReference type="PANTHER" id="PTHR46453">
    <property type="entry name" value="PROTEIN KINASE C-BINDING PROTEIN 1"/>
    <property type="match status" value="1"/>
</dbReference>
<evidence type="ECO:0000256" key="3">
    <source>
        <dbReference type="ARBA" id="ARBA00022454"/>
    </source>
</evidence>
<evidence type="ECO:0000259" key="14">
    <source>
        <dbReference type="PROSITE" id="PS50865"/>
    </source>
</evidence>
<comment type="subcellular location">
    <subcellularLocation>
        <location evidence="2">Chromosome</location>
    </subcellularLocation>
    <subcellularLocation>
        <location evidence="1">Nucleus</location>
    </subcellularLocation>
</comment>
<evidence type="ECO:0000256" key="4">
    <source>
        <dbReference type="ARBA" id="ARBA00022723"/>
    </source>
</evidence>
<dbReference type="Proteomes" id="UP000762676">
    <property type="component" value="Unassembled WGS sequence"/>
</dbReference>
<keyword evidence="3" id="KW-0158">Chromosome</keyword>
<gene>
    <name evidence="15" type="ORF">ElyMa_001556500</name>
</gene>
<evidence type="ECO:0000313" key="15">
    <source>
        <dbReference type="EMBL" id="GFS19904.1"/>
    </source>
</evidence>
<evidence type="ECO:0000256" key="9">
    <source>
        <dbReference type="ARBA" id="ARBA00023117"/>
    </source>
</evidence>